<comment type="caution">
    <text evidence="6">The sequence shown here is derived from an EMBL/GenBank/DDBJ whole genome shotgun (WGS) entry which is preliminary data.</text>
</comment>
<feature type="compositionally biased region" description="Low complexity" evidence="5">
    <location>
        <begin position="154"/>
        <end position="194"/>
    </location>
</feature>
<comment type="similarity">
    <text evidence="2">Belongs to the ESF2/ABP1 family.</text>
</comment>
<evidence type="ECO:0000256" key="5">
    <source>
        <dbReference type="SAM" id="MobiDB-lite"/>
    </source>
</evidence>
<keyword evidence="3" id="KW-0694">RNA-binding</keyword>
<evidence type="ECO:0000256" key="2">
    <source>
        <dbReference type="ARBA" id="ARBA00005819"/>
    </source>
</evidence>
<dbReference type="Proteomes" id="UP001057455">
    <property type="component" value="Unassembled WGS sequence"/>
</dbReference>
<dbReference type="GO" id="GO:0000472">
    <property type="term" value="P:endonucleolytic cleavage to generate mature 5'-end of SSU-rRNA from (SSU-rRNA, 5.8S rRNA, LSU-rRNA)"/>
    <property type="evidence" value="ECO:0007669"/>
    <property type="project" value="TreeGrafter"/>
</dbReference>
<evidence type="ECO:0000313" key="7">
    <source>
        <dbReference type="Proteomes" id="UP001057455"/>
    </source>
</evidence>
<dbReference type="PANTHER" id="PTHR12311">
    <property type="entry name" value="ACTIVATOR OF BASAL TRANSCRIPTION 1"/>
    <property type="match status" value="1"/>
</dbReference>
<dbReference type="GO" id="GO:0000480">
    <property type="term" value="P:endonucleolytic cleavage in 5'-ETS of tricistronic rRNA transcript (SSU-rRNA, 5.8S rRNA, LSU-rRNA)"/>
    <property type="evidence" value="ECO:0007669"/>
    <property type="project" value="TreeGrafter"/>
</dbReference>
<sequence>MAIDTTNRSSGTTIARPERGRLTGSKGPANAAKSRLSVSKNRNKSRTKRNPEDNNFGDQVDVELANIDYVGLVSAKQPNQDHLIPSNVTQSIVTSLVDAPINNYSDTESASAEHDNPNTVIGDGERKGANRKRKSSSKTSVGKGNQPVKKTKNDANNTTEADNTATTSNSATSTTTSTTATSTTISTVDSVNTTTKRKKASSRPNAEAEFAQSSNDVGITDDTDTLDDNLDLPPTSDDVPKDRSGVIFISRIPPFMNVSKIRSYFGKYGKVGKIYAEPESLADYKKRVKMGGNKKLKFVHGWVEFLDKKDAKLVAAHLNGQPVGEKKRHNFWRDDLWNLKYLPRYKFQDVMDYLHQHKSERKEKLSFHLAQSRKENYNYLEQLEAEKHHKEVEARRRKKGLDAYTHKIFIRPKEKKVNKDSESQVPMNLLGAIIS</sequence>
<proteinExistence type="inferred from homology"/>
<dbReference type="OrthoDB" id="287393at2759"/>
<dbReference type="InterPro" id="IPR034353">
    <property type="entry name" value="ABT1/ESF2_RRM"/>
</dbReference>
<dbReference type="PANTHER" id="PTHR12311:SF7">
    <property type="entry name" value="ACTIVATOR OF BASAL TRANSCRIPTION 1"/>
    <property type="match status" value="1"/>
</dbReference>
<evidence type="ECO:0000256" key="1">
    <source>
        <dbReference type="ARBA" id="ARBA00004604"/>
    </source>
</evidence>
<dbReference type="SUPFAM" id="SSF54928">
    <property type="entry name" value="RNA-binding domain, RBD"/>
    <property type="match status" value="1"/>
</dbReference>
<evidence type="ECO:0000256" key="4">
    <source>
        <dbReference type="ARBA" id="ARBA00023242"/>
    </source>
</evidence>
<feature type="region of interest" description="Disordered" evidence="5">
    <location>
        <begin position="105"/>
        <end position="238"/>
    </location>
</feature>
<dbReference type="Gene3D" id="3.30.70.330">
    <property type="match status" value="1"/>
</dbReference>
<evidence type="ECO:0000313" key="6">
    <source>
        <dbReference type="EMBL" id="GFE53649.1"/>
    </source>
</evidence>
<reference evidence="6" key="1">
    <citation type="submission" date="2019-12" db="EMBL/GenBank/DDBJ databases">
        <title>Genome sequence of Babesia ovis.</title>
        <authorList>
            <person name="Yamagishi J."/>
            <person name="Sevinc F."/>
            <person name="Xuan X."/>
        </authorList>
    </citation>
    <scope>NUCLEOTIDE SEQUENCE</scope>
    <source>
        <strain evidence="6">Selcuk</strain>
    </source>
</reference>
<organism evidence="6 7">
    <name type="scientific">Babesia ovis</name>
    <dbReference type="NCBI Taxonomy" id="5869"/>
    <lineage>
        <taxon>Eukaryota</taxon>
        <taxon>Sar</taxon>
        <taxon>Alveolata</taxon>
        <taxon>Apicomplexa</taxon>
        <taxon>Aconoidasida</taxon>
        <taxon>Piroplasmida</taxon>
        <taxon>Babesiidae</taxon>
        <taxon>Babesia</taxon>
    </lineage>
</organism>
<dbReference type="InterPro" id="IPR035979">
    <property type="entry name" value="RBD_domain_sf"/>
</dbReference>
<feature type="region of interest" description="Disordered" evidence="5">
    <location>
        <begin position="1"/>
        <end position="59"/>
    </location>
</feature>
<dbReference type="GO" id="GO:0005730">
    <property type="term" value="C:nucleolus"/>
    <property type="evidence" value="ECO:0007669"/>
    <property type="project" value="UniProtKB-SubCell"/>
</dbReference>
<dbReference type="AlphaFoldDB" id="A0A9W5TDD4"/>
<keyword evidence="7" id="KW-1185">Reference proteome</keyword>
<dbReference type="EMBL" id="BLIY01000007">
    <property type="protein sequence ID" value="GFE53649.1"/>
    <property type="molecule type" value="Genomic_DNA"/>
</dbReference>
<dbReference type="InterPro" id="IPR039119">
    <property type="entry name" value="ABT1/Esf2"/>
</dbReference>
<accession>A0A9W5TDD4</accession>
<dbReference type="GO" id="GO:0003723">
    <property type="term" value="F:RNA binding"/>
    <property type="evidence" value="ECO:0007669"/>
    <property type="project" value="UniProtKB-KW"/>
</dbReference>
<dbReference type="CDD" id="cd12263">
    <property type="entry name" value="RRM_ABT1_like"/>
    <property type="match status" value="1"/>
</dbReference>
<dbReference type="InterPro" id="IPR012677">
    <property type="entry name" value="Nucleotide-bd_a/b_plait_sf"/>
</dbReference>
<evidence type="ECO:0000256" key="3">
    <source>
        <dbReference type="ARBA" id="ARBA00022884"/>
    </source>
</evidence>
<protein>
    <submittedName>
        <fullName evidence="6">Pre-rRNA-processing factor esf2</fullName>
    </submittedName>
</protein>
<gene>
    <name evidence="6" type="ORF">BaOVIS_010530</name>
</gene>
<keyword evidence="4" id="KW-0539">Nucleus</keyword>
<feature type="compositionally biased region" description="Polar residues" evidence="5">
    <location>
        <begin position="1"/>
        <end position="13"/>
    </location>
</feature>
<dbReference type="GO" id="GO:0000447">
    <property type="term" value="P:endonucleolytic cleavage in ITS1 to separate SSU-rRNA from 5.8S rRNA and LSU-rRNA from tricistronic rRNA transcript (SSU-rRNA, 5.8S rRNA, LSU-rRNA)"/>
    <property type="evidence" value="ECO:0007669"/>
    <property type="project" value="TreeGrafter"/>
</dbReference>
<comment type="subcellular location">
    <subcellularLocation>
        <location evidence="1">Nucleus</location>
        <location evidence="1">Nucleolus</location>
    </subcellularLocation>
</comment>
<name>A0A9W5TDD4_BABOV</name>
<dbReference type="GO" id="GO:0034462">
    <property type="term" value="P:small-subunit processome assembly"/>
    <property type="evidence" value="ECO:0007669"/>
    <property type="project" value="TreeGrafter"/>
</dbReference>
<feature type="compositionally biased region" description="Acidic residues" evidence="5">
    <location>
        <begin position="219"/>
        <end position="230"/>
    </location>
</feature>